<organism evidence="1 2">
    <name type="scientific">Colletotrichum scovillei</name>
    <dbReference type="NCBI Taxonomy" id="1209932"/>
    <lineage>
        <taxon>Eukaryota</taxon>
        <taxon>Fungi</taxon>
        <taxon>Dikarya</taxon>
        <taxon>Ascomycota</taxon>
        <taxon>Pezizomycotina</taxon>
        <taxon>Sordariomycetes</taxon>
        <taxon>Hypocreomycetidae</taxon>
        <taxon>Glomerellales</taxon>
        <taxon>Glomerellaceae</taxon>
        <taxon>Colletotrichum</taxon>
        <taxon>Colletotrichum acutatum species complex</taxon>
    </lineage>
</organism>
<dbReference type="Proteomes" id="UP000699042">
    <property type="component" value="Unassembled WGS sequence"/>
</dbReference>
<dbReference type="EMBL" id="JAESDN010000006">
    <property type="protein sequence ID" value="KAG7048967.1"/>
    <property type="molecule type" value="Genomic_DNA"/>
</dbReference>
<keyword evidence="2" id="KW-1185">Reference proteome</keyword>
<sequence>QRTCEIVGAWADSTHLGTAQITRLCIDRKARLEENKYIAGT</sequence>
<gene>
    <name evidence="1" type="ORF">JMJ77_014594</name>
</gene>
<evidence type="ECO:0000313" key="1">
    <source>
        <dbReference type="EMBL" id="KAG7048967.1"/>
    </source>
</evidence>
<feature type="non-terminal residue" evidence="1">
    <location>
        <position position="1"/>
    </location>
</feature>
<comment type="caution">
    <text evidence="1">The sequence shown here is derived from an EMBL/GenBank/DDBJ whole genome shotgun (WGS) entry which is preliminary data.</text>
</comment>
<dbReference type="AlphaFoldDB" id="A0A9P7UEK1"/>
<reference evidence="1" key="1">
    <citation type="submission" date="2021-05" db="EMBL/GenBank/DDBJ databases">
        <title>Comparative genomics of three Colletotrichum scovillei strains and genetic complementation revealed genes involved fungal growth and virulence on chili pepper.</title>
        <authorList>
            <person name="Hsieh D.-K."/>
            <person name="Chuang S.-C."/>
            <person name="Chen C.-Y."/>
            <person name="Chao Y.-T."/>
            <person name="Lu M.-Y.J."/>
            <person name="Lee M.-H."/>
            <person name="Shih M.-C."/>
        </authorList>
    </citation>
    <scope>NUCLEOTIDE SEQUENCE</scope>
    <source>
        <strain evidence="1">Coll-153</strain>
    </source>
</reference>
<accession>A0A9P7UEK1</accession>
<name>A0A9P7UEK1_9PEZI</name>
<proteinExistence type="predicted"/>
<protein>
    <submittedName>
        <fullName evidence="1">Uncharacterized protein</fullName>
    </submittedName>
</protein>
<evidence type="ECO:0000313" key="2">
    <source>
        <dbReference type="Proteomes" id="UP000699042"/>
    </source>
</evidence>